<name>K2SDE7_MACPH</name>
<dbReference type="HOGENOM" id="CLU_1603047_0_0_1"/>
<dbReference type="EMBL" id="AHHD01000335">
    <property type="protein sequence ID" value="EKG14890.1"/>
    <property type="molecule type" value="Genomic_DNA"/>
</dbReference>
<feature type="compositionally biased region" description="Basic residues" evidence="1">
    <location>
        <begin position="45"/>
        <end position="55"/>
    </location>
</feature>
<evidence type="ECO:0000256" key="1">
    <source>
        <dbReference type="SAM" id="MobiDB-lite"/>
    </source>
</evidence>
<dbReference type="InParanoid" id="K2SDE7"/>
<dbReference type="Proteomes" id="UP000007129">
    <property type="component" value="Unassembled WGS sequence"/>
</dbReference>
<gene>
    <name evidence="2" type="ORF">MPH_07930</name>
</gene>
<protein>
    <submittedName>
        <fullName evidence="2">Uncharacterized protein</fullName>
    </submittedName>
</protein>
<organism evidence="2 3">
    <name type="scientific">Macrophomina phaseolina (strain MS6)</name>
    <name type="common">Charcoal rot fungus</name>
    <dbReference type="NCBI Taxonomy" id="1126212"/>
    <lineage>
        <taxon>Eukaryota</taxon>
        <taxon>Fungi</taxon>
        <taxon>Dikarya</taxon>
        <taxon>Ascomycota</taxon>
        <taxon>Pezizomycotina</taxon>
        <taxon>Dothideomycetes</taxon>
        <taxon>Dothideomycetes incertae sedis</taxon>
        <taxon>Botryosphaeriales</taxon>
        <taxon>Botryosphaeriaceae</taxon>
        <taxon>Macrophomina</taxon>
    </lineage>
</organism>
<dbReference type="AlphaFoldDB" id="K2SDE7"/>
<comment type="caution">
    <text evidence="2">The sequence shown here is derived from an EMBL/GenBank/DDBJ whole genome shotgun (WGS) entry which is preliminary data.</text>
</comment>
<evidence type="ECO:0000313" key="3">
    <source>
        <dbReference type="Proteomes" id="UP000007129"/>
    </source>
</evidence>
<proteinExistence type="predicted"/>
<evidence type="ECO:0000313" key="2">
    <source>
        <dbReference type="EMBL" id="EKG14890.1"/>
    </source>
</evidence>
<dbReference type="VEuPathDB" id="FungiDB:MPH_07930"/>
<sequence>MKLPLRAKSSGSNSDVELGEGAEGRASGTATTTAPQGNHSNYAMRNRKRRGHRNQSKATEKVDKSLTAKSASDVLDPLLGSGNRIFLLFGRPAAEPGGERSSPSKVSTCSRQSWYAQSILSSRISADFFEFRVVRPHKEHFTVQVSEIDFQVQKPKKKKNNLPTTA</sequence>
<feature type="region of interest" description="Disordered" evidence="1">
    <location>
        <begin position="1"/>
        <end position="66"/>
    </location>
</feature>
<accession>K2SDE7</accession>
<reference evidence="2 3" key="1">
    <citation type="journal article" date="2012" name="BMC Genomics">
        <title>Tools to kill: Genome of one of the most destructive plant pathogenic fungi Macrophomina phaseolina.</title>
        <authorList>
            <person name="Islam M.S."/>
            <person name="Haque M.S."/>
            <person name="Islam M.M."/>
            <person name="Emdad E.M."/>
            <person name="Halim A."/>
            <person name="Hossen Q.M.M."/>
            <person name="Hossain M.Z."/>
            <person name="Ahmed B."/>
            <person name="Rahim S."/>
            <person name="Rahman M.S."/>
            <person name="Alam M.M."/>
            <person name="Hou S."/>
            <person name="Wan X."/>
            <person name="Saito J.A."/>
            <person name="Alam M."/>
        </authorList>
    </citation>
    <scope>NUCLEOTIDE SEQUENCE [LARGE SCALE GENOMIC DNA]</scope>
    <source>
        <strain evidence="2 3">MS6</strain>
    </source>
</reference>
<feature type="compositionally biased region" description="Polar residues" evidence="1">
    <location>
        <begin position="28"/>
        <end position="43"/>
    </location>
</feature>